<name>A0A9W8YZY9_9PEZI</name>
<organism evidence="1 2">
    <name type="scientific">Gnomoniopsis smithogilvyi</name>
    <dbReference type="NCBI Taxonomy" id="1191159"/>
    <lineage>
        <taxon>Eukaryota</taxon>
        <taxon>Fungi</taxon>
        <taxon>Dikarya</taxon>
        <taxon>Ascomycota</taxon>
        <taxon>Pezizomycotina</taxon>
        <taxon>Sordariomycetes</taxon>
        <taxon>Sordariomycetidae</taxon>
        <taxon>Diaporthales</taxon>
        <taxon>Gnomoniaceae</taxon>
        <taxon>Gnomoniopsis</taxon>
    </lineage>
</organism>
<dbReference type="AlphaFoldDB" id="A0A9W8YZY9"/>
<proteinExistence type="predicted"/>
<reference evidence="1" key="1">
    <citation type="submission" date="2022-10" db="EMBL/GenBank/DDBJ databases">
        <title>Tapping the CABI collections for fungal endophytes: first genome assemblies for Collariella, Neodidymelliopsis, Ascochyta clinopodiicola, Didymella pomorum, Didymosphaeria variabile, Neocosmospora piperis and Neocucurbitaria cava.</title>
        <authorList>
            <person name="Hill R."/>
        </authorList>
    </citation>
    <scope>NUCLEOTIDE SEQUENCE</scope>
    <source>
        <strain evidence="1">IMI 355082</strain>
    </source>
</reference>
<accession>A0A9W8YZY9</accession>
<dbReference type="OrthoDB" id="5354164at2759"/>
<evidence type="ECO:0000313" key="1">
    <source>
        <dbReference type="EMBL" id="KAJ4394876.1"/>
    </source>
</evidence>
<sequence>MPNLSGSIVSANNQNIAGLVNVNLDISLFQCKPPAEFAPIGSALSRRRRDEAEGGSQHKVACRLGFLFNDIIPETPKLLSAYGRRVSDTLARPGVNPSGTDEDGPFRDFVGADGTSIWAAATSISASISVYLLACLLARAWDAKQATAIWAELVAERKRQIQDRLDQNQIVNPHTMMALQQDFERQDLAKWDASARSWLQRADDSMAFKRTQFSLIMENVRLPPFVDRGKTYDRVINAWFRSMEVLEALLRNEQRVAYDHVTLLAISAWHLYPDLLVFQDETKKIPFNDHLFSRTAVLSLGIEYHDARGKEHDNVTNSTRWSLALSHLKYYGGPVDVTSPNTQRASVDELWLVCLGMILGQWEVSLSTLDISVSWFAKLGHVIRSNITDEPSSLSWLLNLCLAASVTTTSNESKRQSRMAYVRFGHRRTLAMLGPHKAPKPPFFGLCNPHVLHALQDKKGKEIGFKYLRSVASCLGLSTDDALIQGTQVESDNVNWWTEWVTIGPIPASLVDWELNNAALNNSDAVANARWIFVEDQAAGVTHVPALEQEKSLRMLAGEYCEVIRTKDSIPLSRRYPKDIAHPGKERFYFWPPNAPRFFARMGTDARFIPIYETRNRQGMHYKLLVKESHQHSLEALKAKMAQEAMVINVEDGLRWLEMPENSNHVVPYLQNFLEEPLSVALTDFQGGIRTAGTKRKRGYDFSDPAAPQTTVQLPLNDLQACHGCQYTIKDYRSLPLQWIVSMRALEIISALYKQFQTATIPIRVTDLDFSTARWLPESLQRMKTFPETAVNSVEHFCEGMARANSFSCIAMLESGQANMDLSHTENVVALCSGNSIFVAGILLSDPTATNLGMHIRHLIGNVGHPGIVLMVTPAEPAIRTPGYDVSLVQHQLYDGRRIDTFKGTSLHLSFTQWKMPVFSEYYGEIDQQVFLLEAVISVQDRGRWVADLDVLCLERDGVEILEFICDCKSEESPPEKDIASLDSWDELLDAPPSVGVVRASGNWVARLSIASALVQKGYQHCVALMVDGPKDICWKHMIDQYAYPEPHLPQFIIN</sequence>
<dbReference type="Proteomes" id="UP001140453">
    <property type="component" value="Unassembled WGS sequence"/>
</dbReference>
<dbReference type="EMBL" id="JAPEVB010000002">
    <property type="protein sequence ID" value="KAJ4394876.1"/>
    <property type="molecule type" value="Genomic_DNA"/>
</dbReference>
<gene>
    <name evidence="1" type="ORF">N0V93_004096</name>
</gene>
<protein>
    <submittedName>
        <fullName evidence="1">Uncharacterized protein</fullName>
    </submittedName>
</protein>
<evidence type="ECO:0000313" key="2">
    <source>
        <dbReference type="Proteomes" id="UP001140453"/>
    </source>
</evidence>
<keyword evidence="2" id="KW-1185">Reference proteome</keyword>
<comment type="caution">
    <text evidence="1">The sequence shown here is derived from an EMBL/GenBank/DDBJ whole genome shotgun (WGS) entry which is preliminary data.</text>
</comment>